<keyword evidence="1" id="KW-0489">Methyltransferase</keyword>
<dbReference type="Proteomes" id="UP001179363">
    <property type="component" value="Unassembled WGS sequence"/>
</dbReference>
<gene>
    <name evidence="1" type="ORF">L1I30_10550</name>
</gene>
<dbReference type="Gene3D" id="3.40.50.150">
    <property type="entry name" value="Vaccinia Virus protein VP39"/>
    <property type="match status" value="1"/>
</dbReference>
<protein>
    <submittedName>
        <fullName evidence="1">Class I SAM-dependent methyltransferase</fullName>
    </submittedName>
</protein>
<keyword evidence="1" id="KW-0808">Transferase</keyword>
<sequence>MFQIIAYIKFLFRSTNQHGVHSPFVYNLLTKCIYKKYRKRDYNLLFDFRDFMLSDNRTISVIDFGAGSRVFKSPLRRVSQIAKNAGISKKRAVLLNKITSYFNFQTALELGTSVGISSVAIAANNPVQLISLEGCPETARTAKEGFKQFDLSNIRLKVGEFESNIDAIIKEKSLSQNNTFDLIYFDGNHQKEPTLHYFNKLLPLAHNDSVFIFDDIHWSKEMEEAWEEIKLNPKVKVSIDAFFWGLIFFRKEQEKEHFALRL</sequence>
<name>A0ABS9EGV9_9FLAO</name>
<accession>A0ABS9EGV9</accession>
<dbReference type="GO" id="GO:0008168">
    <property type="term" value="F:methyltransferase activity"/>
    <property type="evidence" value="ECO:0007669"/>
    <property type="project" value="UniProtKB-KW"/>
</dbReference>
<proteinExistence type="predicted"/>
<keyword evidence="2" id="KW-1185">Reference proteome</keyword>
<dbReference type="GO" id="GO:0032259">
    <property type="term" value="P:methylation"/>
    <property type="evidence" value="ECO:0007669"/>
    <property type="project" value="UniProtKB-KW"/>
</dbReference>
<comment type="caution">
    <text evidence="1">The sequence shown here is derived from an EMBL/GenBank/DDBJ whole genome shotgun (WGS) entry which is preliminary data.</text>
</comment>
<evidence type="ECO:0000313" key="1">
    <source>
        <dbReference type="EMBL" id="MCF4102107.1"/>
    </source>
</evidence>
<dbReference type="SUPFAM" id="SSF53335">
    <property type="entry name" value="S-adenosyl-L-methionine-dependent methyltransferases"/>
    <property type="match status" value="1"/>
</dbReference>
<reference evidence="1" key="1">
    <citation type="submission" date="2022-01" db="EMBL/GenBank/DDBJ databases">
        <title>Gillisia lutea sp. nov., isolated from marine plastic residues from the Malvarosa beach (Valencia, Spain).</title>
        <authorList>
            <person name="Vidal-Verdu A."/>
            <person name="Molina-Menor E."/>
            <person name="Satari L."/>
            <person name="Pascual J."/>
            <person name="Pereto J."/>
            <person name="Porcar M."/>
        </authorList>
    </citation>
    <scope>NUCLEOTIDE SEQUENCE</scope>
    <source>
        <strain evidence="1">M10.2A</strain>
    </source>
</reference>
<dbReference type="InterPro" id="IPR029063">
    <property type="entry name" value="SAM-dependent_MTases_sf"/>
</dbReference>
<evidence type="ECO:0000313" key="2">
    <source>
        <dbReference type="Proteomes" id="UP001179363"/>
    </source>
</evidence>
<dbReference type="EMBL" id="JAKGTH010000009">
    <property type="protein sequence ID" value="MCF4102107.1"/>
    <property type="molecule type" value="Genomic_DNA"/>
</dbReference>
<dbReference type="Pfam" id="PF13578">
    <property type="entry name" value="Methyltransf_24"/>
    <property type="match status" value="1"/>
</dbReference>
<organism evidence="1 2">
    <name type="scientific">Gillisia lutea</name>
    <dbReference type="NCBI Taxonomy" id="2909668"/>
    <lineage>
        <taxon>Bacteria</taxon>
        <taxon>Pseudomonadati</taxon>
        <taxon>Bacteroidota</taxon>
        <taxon>Flavobacteriia</taxon>
        <taxon>Flavobacteriales</taxon>
        <taxon>Flavobacteriaceae</taxon>
        <taxon>Gillisia</taxon>
    </lineage>
</organism>